<dbReference type="InterPro" id="IPR011330">
    <property type="entry name" value="Glyco_hydro/deAcase_b/a-brl"/>
</dbReference>
<protein>
    <submittedName>
        <fullName evidence="1">UPF0271 protein</fullName>
    </submittedName>
</protein>
<organism evidence="1 2">
    <name type="scientific">Peteryoungia aggregata LMG 23059</name>
    <dbReference type="NCBI Taxonomy" id="1368425"/>
    <lineage>
        <taxon>Bacteria</taxon>
        <taxon>Pseudomonadati</taxon>
        <taxon>Pseudomonadota</taxon>
        <taxon>Alphaproteobacteria</taxon>
        <taxon>Hyphomicrobiales</taxon>
        <taxon>Rhizobiaceae</taxon>
        <taxon>Peteryoungia</taxon>
    </lineage>
</organism>
<evidence type="ECO:0000313" key="2">
    <source>
        <dbReference type="Proteomes" id="UP001238496"/>
    </source>
</evidence>
<name>A0ABU0G7C5_9HYPH</name>
<dbReference type="Gene3D" id="3.20.20.370">
    <property type="entry name" value="Glycoside hydrolase/deacetylase"/>
    <property type="match status" value="1"/>
</dbReference>
<dbReference type="NCBIfam" id="NF003814">
    <property type="entry name" value="PRK05406.1-3"/>
    <property type="match status" value="1"/>
</dbReference>
<evidence type="ECO:0000313" key="1">
    <source>
        <dbReference type="EMBL" id="MDQ0420849.1"/>
    </source>
</evidence>
<dbReference type="RefSeq" id="WP_307371951.1">
    <property type="nucleotide sequence ID" value="NZ_JAUSUW010000004.1"/>
</dbReference>
<accession>A0ABU0G7C5</accession>
<dbReference type="PANTHER" id="PTHR30292:SF0">
    <property type="entry name" value="5-OXOPROLINASE SUBUNIT A"/>
    <property type="match status" value="1"/>
</dbReference>
<sequence length="258" mass="28089">MALEVVDINCDMGEAFGRWRVGDTDDDVLMGLISSANIATGFHAGDPNLMDHTVRTAVQHGVGIGAHPGYDDLQGFGRRKINGTARELVNDMVYQVGALREFARRHGASLQHVKPHGALYMEMAVNPELAQIFVQYMRTVSPNAYVLCMAGSATERAAIEAGQPVVREFYADRDYDESGSIVFTRDVGRPDAAAIARKVVRACTHGTVTTVTGKDIDIPFESICFHSDTLGALDIVRQMREALVAEGIRIAPLSEIIK</sequence>
<proteinExistence type="predicted"/>
<dbReference type="NCBIfam" id="NF003816">
    <property type="entry name" value="PRK05406.1-5"/>
    <property type="match status" value="1"/>
</dbReference>
<reference evidence="1 2" key="1">
    <citation type="submission" date="2023-07" db="EMBL/GenBank/DDBJ databases">
        <title>Genomic Encyclopedia of Type Strains, Phase IV (KMG-IV): sequencing the most valuable type-strain genomes for metagenomic binning, comparative biology and taxonomic classification.</title>
        <authorList>
            <person name="Goeker M."/>
        </authorList>
    </citation>
    <scope>NUCLEOTIDE SEQUENCE [LARGE SCALE GENOMIC DNA]</scope>
    <source>
        <strain evidence="1 2">DSM 1111</strain>
    </source>
</reference>
<dbReference type="InterPro" id="IPR005501">
    <property type="entry name" value="LamB/YcsF/PxpA-like"/>
</dbReference>
<dbReference type="EMBL" id="JAUSUW010000004">
    <property type="protein sequence ID" value="MDQ0420849.1"/>
    <property type="molecule type" value="Genomic_DNA"/>
</dbReference>
<dbReference type="Proteomes" id="UP001238496">
    <property type="component" value="Unassembled WGS sequence"/>
</dbReference>
<dbReference type="Pfam" id="PF03746">
    <property type="entry name" value="LamB_YcsF"/>
    <property type="match status" value="1"/>
</dbReference>
<keyword evidence="2" id="KW-1185">Reference proteome</keyword>
<dbReference type="PANTHER" id="PTHR30292">
    <property type="entry name" value="UNCHARACTERIZED PROTEIN YBGL-RELATED"/>
    <property type="match status" value="1"/>
</dbReference>
<gene>
    <name evidence="1" type="ORF">J2045_001873</name>
</gene>
<dbReference type="SUPFAM" id="SSF88713">
    <property type="entry name" value="Glycoside hydrolase/deacetylase"/>
    <property type="match status" value="1"/>
</dbReference>
<comment type="caution">
    <text evidence="1">The sequence shown here is derived from an EMBL/GenBank/DDBJ whole genome shotgun (WGS) entry which is preliminary data.</text>
</comment>